<sequence length="53" mass="6222">MINKTRKIQDITLVNLIDGEVTLRELDEIYRKMGFAFVGNKGKFTKIKKEIKH</sequence>
<proteinExistence type="predicted"/>
<gene>
    <name evidence="1" type="ORF">QOZ84_10385</name>
</gene>
<comment type="caution">
    <text evidence="1">The sequence shown here is derived from an EMBL/GenBank/DDBJ whole genome shotgun (WGS) entry which is preliminary data.</text>
</comment>
<protein>
    <submittedName>
        <fullName evidence="1">Uncharacterized protein</fullName>
    </submittedName>
</protein>
<evidence type="ECO:0000313" key="2">
    <source>
        <dbReference type="Proteomes" id="UP001301012"/>
    </source>
</evidence>
<dbReference type="Proteomes" id="UP001301012">
    <property type="component" value="Unassembled WGS sequence"/>
</dbReference>
<reference evidence="1 2" key="1">
    <citation type="submission" date="2023-05" db="EMBL/GenBank/DDBJ databases">
        <title>Rombocin, a short stable natural nisin variant, displays selective antimicrobial activity against Listeria monocytogenes and employs dual mode of action to kill target bacterial strains.</title>
        <authorList>
            <person name="Wambui J."/>
            <person name="Stephan R."/>
            <person name="Kuipers O.P."/>
        </authorList>
    </citation>
    <scope>NUCLEOTIDE SEQUENCE [LARGE SCALE GENOMIC DNA]</scope>
    <source>
        <strain evidence="1 2">RC002</strain>
    </source>
</reference>
<dbReference type="RefSeq" id="WP_284132891.1">
    <property type="nucleotide sequence ID" value="NZ_JASKYM010000004.1"/>
</dbReference>
<accession>A0ABT7EAK1</accession>
<evidence type="ECO:0000313" key="1">
    <source>
        <dbReference type="EMBL" id="MDK2563959.1"/>
    </source>
</evidence>
<keyword evidence="2" id="KW-1185">Reference proteome</keyword>
<dbReference type="EMBL" id="JASKYM010000004">
    <property type="protein sequence ID" value="MDK2563959.1"/>
    <property type="molecule type" value="Genomic_DNA"/>
</dbReference>
<name>A0ABT7EAK1_9FIRM</name>
<organism evidence="1 2">
    <name type="scientific">Romboutsia sedimentorum</name>
    <dbReference type="NCBI Taxonomy" id="1368474"/>
    <lineage>
        <taxon>Bacteria</taxon>
        <taxon>Bacillati</taxon>
        <taxon>Bacillota</taxon>
        <taxon>Clostridia</taxon>
        <taxon>Peptostreptococcales</taxon>
        <taxon>Peptostreptococcaceae</taxon>
        <taxon>Romboutsia</taxon>
    </lineage>
</organism>